<dbReference type="InterPro" id="IPR013761">
    <property type="entry name" value="SAM/pointed_sf"/>
</dbReference>
<dbReference type="FunFam" id="3.10.20.90:FF:000251">
    <property type="entry name" value="DNA-binding protein Ets97D"/>
    <property type="match status" value="1"/>
</dbReference>
<keyword evidence="5 6" id="KW-0539">Nucleus</keyword>
<comment type="similarity">
    <text evidence="2 6">Belongs to the ETS family.</text>
</comment>
<dbReference type="PANTHER" id="PTHR11849">
    <property type="entry name" value="ETS"/>
    <property type="match status" value="1"/>
</dbReference>
<dbReference type="PROSITE" id="PS00346">
    <property type="entry name" value="ETS_DOMAIN_2"/>
    <property type="match status" value="1"/>
</dbReference>
<reference evidence="10 11" key="1">
    <citation type="journal article" date="2017" name="Nat. Ecol. Evol.">
        <title>Scallop genome provides insights into evolution of bilaterian karyotype and development.</title>
        <authorList>
            <person name="Wang S."/>
            <person name="Zhang J."/>
            <person name="Jiao W."/>
            <person name="Li J."/>
            <person name="Xun X."/>
            <person name="Sun Y."/>
            <person name="Guo X."/>
            <person name="Huan P."/>
            <person name="Dong B."/>
            <person name="Zhang L."/>
            <person name="Hu X."/>
            <person name="Sun X."/>
            <person name="Wang J."/>
            <person name="Zhao C."/>
            <person name="Wang Y."/>
            <person name="Wang D."/>
            <person name="Huang X."/>
            <person name="Wang R."/>
            <person name="Lv J."/>
            <person name="Li Y."/>
            <person name="Zhang Z."/>
            <person name="Liu B."/>
            <person name="Lu W."/>
            <person name="Hui Y."/>
            <person name="Liang J."/>
            <person name="Zhou Z."/>
            <person name="Hou R."/>
            <person name="Li X."/>
            <person name="Liu Y."/>
            <person name="Li H."/>
            <person name="Ning X."/>
            <person name="Lin Y."/>
            <person name="Zhao L."/>
            <person name="Xing Q."/>
            <person name="Dou J."/>
            <person name="Li Y."/>
            <person name="Mao J."/>
            <person name="Guo H."/>
            <person name="Dou H."/>
            <person name="Li T."/>
            <person name="Mu C."/>
            <person name="Jiang W."/>
            <person name="Fu Q."/>
            <person name="Fu X."/>
            <person name="Miao Y."/>
            <person name="Liu J."/>
            <person name="Yu Q."/>
            <person name="Li R."/>
            <person name="Liao H."/>
            <person name="Li X."/>
            <person name="Kong Y."/>
            <person name="Jiang Z."/>
            <person name="Chourrout D."/>
            <person name="Li R."/>
            <person name="Bao Z."/>
        </authorList>
    </citation>
    <scope>NUCLEOTIDE SEQUENCE [LARGE SCALE GENOMIC DNA]</scope>
    <source>
        <strain evidence="10 11">PY_sf001</strain>
    </source>
</reference>
<evidence type="ECO:0000256" key="2">
    <source>
        <dbReference type="ARBA" id="ARBA00005562"/>
    </source>
</evidence>
<dbReference type="AlphaFoldDB" id="A0A210QDL5"/>
<dbReference type="PANTHER" id="PTHR11849:SF195">
    <property type="entry name" value="GA-BINDING PROTEIN ALPHA CHAIN"/>
    <property type="match status" value="1"/>
</dbReference>
<dbReference type="InterPro" id="IPR036390">
    <property type="entry name" value="WH_DNA-bd_sf"/>
</dbReference>
<name>A0A210QDL5_MIZYE</name>
<keyword evidence="3" id="KW-0597">Phosphoprotein</keyword>
<evidence type="ECO:0000256" key="3">
    <source>
        <dbReference type="ARBA" id="ARBA00022553"/>
    </source>
</evidence>
<dbReference type="CDD" id="cd08534">
    <property type="entry name" value="SAM_PNT-GABP-alpha"/>
    <property type="match status" value="1"/>
</dbReference>
<dbReference type="PROSITE" id="PS50061">
    <property type="entry name" value="ETS_DOMAIN_3"/>
    <property type="match status" value="1"/>
</dbReference>
<dbReference type="PROSITE" id="PS51433">
    <property type="entry name" value="PNT"/>
    <property type="match status" value="1"/>
</dbReference>
<dbReference type="SUPFAM" id="SSF47769">
    <property type="entry name" value="SAM/Pointed domain"/>
    <property type="match status" value="1"/>
</dbReference>
<dbReference type="SMART" id="SM00251">
    <property type="entry name" value="SAM_PNT"/>
    <property type="match status" value="1"/>
</dbReference>
<evidence type="ECO:0000259" key="9">
    <source>
        <dbReference type="PROSITE" id="PS51433"/>
    </source>
</evidence>
<evidence type="ECO:0000256" key="1">
    <source>
        <dbReference type="ARBA" id="ARBA00004123"/>
    </source>
</evidence>
<evidence type="ECO:0000256" key="5">
    <source>
        <dbReference type="ARBA" id="ARBA00023242"/>
    </source>
</evidence>
<dbReference type="GO" id="GO:0043565">
    <property type="term" value="F:sequence-specific DNA binding"/>
    <property type="evidence" value="ECO:0007669"/>
    <property type="project" value="InterPro"/>
</dbReference>
<organism evidence="10 11">
    <name type="scientific">Mizuhopecten yessoensis</name>
    <name type="common">Japanese scallop</name>
    <name type="synonym">Patinopecten yessoensis</name>
    <dbReference type="NCBI Taxonomy" id="6573"/>
    <lineage>
        <taxon>Eukaryota</taxon>
        <taxon>Metazoa</taxon>
        <taxon>Spiralia</taxon>
        <taxon>Lophotrochozoa</taxon>
        <taxon>Mollusca</taxon>
        <taxon>Bivalvia</taxon>
        <taxon>Autobranchia</taxon>
        <taxon>Pteriomorphia</taxon>
        <taxon>Pectinida</taxon>
        <taxon>Pectinoidea</taxon>
        <taxon>Pectinidae</taxon>
        <taxon>Mizuhopecten</taxon>
    </lineage>
</organism>
<dbReference type="InterPro" id="IPR046328">
    <property type="entry name" value="ETS_fam"/>
</dbReference>
<dbReference type="Gene3D" id="1.10.150.50">
    <property type="entry name" value="Transcription Factor, Ets-1"/>
    <property type="match status" value="1"/>
</dbReference>
<keyword evidence="11" id="KW-1185">Reference proteome</keyword>
<evidence type="ECO:0000259" key="8">
    <source>
        <dbReference type="PROSITE" id="PS50061"/>
    </source>
</evidence>
<evidence type="ECO:0000256" key="6">
    <source>
        <dbReference type="RuleBase" id="RU004019"/>
    </source>
</evidence>
<feature type="domain" description="ETS" evidence="8">
    <location>
        <begin position="417"/>
        <end position="497"/>
    </location>
</feature>
<dbReference type="Pfam" id="PF00178">
    <property type="entry name" value="Ets"/>
    <property type="match status" value="1"/>
</dbReference>
<dbReference type="SMART" id="SM00413">
    <property type="entry name" value="ETS"/>
    <property type="match status" value="1"/>
</dbReference>
<dbReference type="GO" id="GO:0000981">
    <property type="term" value="F:DNA-binding transcription factor activity, RNA polymerase II-specific"/>
    <property type="evidence" value="ECO:0007669"/>
    <property type="project" value="TreeGrafter"/>
</dbReference>
<sequence>MSAIFKQNSVFNWACRMSQANVLFLVKLQGWSTPGPVSMDGDNNTITVTMTEDGYISMSMKHPEEEVEEELGEDEEPPIKQLKLELGEAEAIEEAAAQEVQIEEVQISQEVEHDITETQEVSLADGVVYEEEVVQQTNQQPAPHYQNLIIQHMDIAEPLSTLKSLLEMRLQCSLAEHQFFLQDTIQLDTYKSLVDQCVQGEGMVQINLEVKSQPAGVKPKINIVDILKPADEIEPQVEQAVQAPPVVQQKTVSPAKVVIPLPEESENVTRWIVDQHFRREQERLKIPFDPVQWSEVHVRHWIEWAMKEFQLDGVNADMFGINGKQLCELSHPEFIKLIPNDKGDVFWTHLELLRKCKFVAVMQQPTPHAITTITVSTSGGQDGRVRTIKHHRPRSPRITGDERLSSPGNRTGNNGQIQLWQFLLELLTDKDCREVIQWLGDDGEFKLNNPEMVAQMWGQRKNKPTMNYEKLSRALRYYYDGDMIAKVHGKRFVYKFVCDLKMLLGYSAADLNRLVTVCAEKKLQRVRESLRPGVSERLGATKLITMTQSTVQTME</sequence>
<dbReference type="GO" id="GO:0005634">
    <property type="term" value="C:nucleus"/>
    <property type="evidence" value="ECO:0007669"/>
    <property type="project" value="UniProtKB-SubCell"/>
</dbReference>
<dbReference type="FunFam" id="1.10.10.10:FF:000200">
    <property type="entry name" value="GA-binding protein alpha chain, putative"/>
    <property type="match status" value="1"/>
</dbReference>
<dbReference type="InterPro" id="IPR036388">
    <property type="entry name" value="WH-like_DNA-bd_sf"/>
</dbReference>
<accession>A0A210QDL5</accession>
<dbReference type="STRING" id="6573.A0A210QDL5"/>
<dbReference type="EMBL" id="NEDP02004076">
    <property type="protein sequence ID" value="OWF46830.1"/>
    <property type="molecule type" value="Genomic_DNA"/>
</dbReference>
<feature type="domain" description="PNT" evidence="9">
    <location>
        <begin position="272"/>
        <end position="357"/>
    </location>
</feature>
<evidence type="ECO:0000313" key="11">
    <source>
        <dbReference type="Proteomes" id="UP000242188"/>
    </source>
</evidence>
<gene>
    <name evidence="10" type="ORF">KP79_PYT22253</name>
</gene>
<dbReference type="SUPFAM" id="SSF46785">
    <property type="entry name" value="Winged helix' DNA-binding domain"/>
    <property type="match status" value="1"/>
</dbReference>
<dbReference type="FunFam" id="1.10.150.50:FF:000039">
    <property type="entry name" value="GA-binding protein alpha chain, putative"/>
    <property type="match status" value="1"/>
</dbReference>
<dbReference type="Gene3D" id="1.10.10.10">
    <property type="entry name" value="Winged helix-like DNA-binding domain superfamily/Winged helix DNA-binding domain"/>
    <property type="match status" value="1"/>
</dbReference>
<dbReference type="PROSITE" id="PS00345">
    <property type="entry name" value="ETS_DOMAIN_1"/>
    <property type="match status" value="1"/>
</dbReference>
<comment type="caution">
    <text evidence="10">The sequence shown here is derived from an EMBL/GenBank/DDBJ whole genome shotgun (WGS) entry which is preliminary data.</text>
</comment>
<dbReference type="PRINTS" id="PR00454">
    <property type="entry name" value="ETSDOMAIN"/>
</dbReference>
<evidence type="ECO:0000256" key="4">
    <source>
        <dbReference type="ARBA" id="ARBA00023125"/>
    </source>
</evidence>
<dbReference type="Gene3D" id="3.10.20.90">
    <property type="entry name" value="Phosphatidylinositol 3-kinase Catalytic Subunit, Chain A, domain 1"/>
    <property type="match status" value="1"/>
</dbReference>
<dbReference type="Pfam" id="PF11620">
    <property type="entry name" value="GABP-alpha"/>
    <property type="match status" value="1"/>
</dbReference>
<evidence type="ECO:0000313" key="10">
    <source>
        <dbReference type="EMBL" id="OWF46830.1"/>
    </source>
</evidence>
<dbReference type="OrthoDB" id="10067219at2759"/>
<dbReference type="GO" id="GO:0030154">
    <property type="term" value="P:cell differentiation"/>
    <property type="evidence" value="ECO:0007669"/>
    <property type="project" value="TreeGrafter"/>
</dbReference>
<dbReference type="Pfam" id="PF02198">
    <property type="entry name" value="SAM_PNT"/>
    <property type="match status" value="1"/>
</dbReference>
<dbReference type="InterPro" id="IPR000418">
    <property type="entry name" value="Ets_dom"/>
</dbReference>
<evidence type="ECO:0000256" key="7">
    <source>
        <dbReference type="SAM" id="MobiDB-lite"/>
    </source>
</evidence>
<keyword evidence="4 6" id="KW-0238">DNA-binding</keyword>
<proteinExistence type="inferred from homology"/>
<protein>
    <submittedName>
        <fullName evidence="10">GA-binding protein alpha chain</fullName>
    </submittedName>
</protein>
<dbReference type="InterPro" id="IPR003118">
    <property type="entry name" value="Pointed_dom"/>
</dbReference>
<dbReference type="InterPro" id="IPR024668">
    <property type="entry name" value="GABP_asu_N"/>
</dbReference>
<dbReference type="Proteomes" id="UP000242188">
    <property type="component" value="Unassembled WGS sequence"/>
</dbReference>
<feature type="region of interest" description="Disordered" evidence="7">
    <location>
        <begin position="391"/>
        <end position="410"/>
    </location>
</feature>
<comment type="subcellular location">
    <subcellularLocation>
        <location evidence="1 6">Nucleus</location>
    </subcellularLocation>
</comment>